<feature type="region of interest" description="Disordered" evidence="1">
    <location>
        <begin position="1"/>
        <end position="51"/>
    </location>
</feature>
<dbReference type="AlphaFoldDB" id="A0A5R8PER0"/>
<feature type="region of interest" description="Disordered" evidence="1">
    <location>
        <begin position="161"/>
        <end position="180"/>
    </location>
</feature>
<organism evidence="2 3">
    <name type="scientific">Nocardia cyriacigeorgica</name>
    <dbReference type="NCBI Taxonomy" id="135487"/>
    <lineage>
        <taxon>Bacteria</taxon>
        <taxon>Bacillati</taxon>
        <taxon>Actinomycetota</taxon>
        <taxon>Actinomycetes</taxon>
        <taxon>Mycobacteriales</taxon>
        <taxon>Nocardiaceae</taxon>
        <taxon>Nocardia</taxon>
    </lineage>
</organism>
<evidence type="ECO:0000256" key="1">
    <source>
        <dbReference type="SAM" id="MobiDB-lite"/>
    </source>
</evidence>
<evidence type="ECO:0000313" key="3">
    <source>
        <dbReference type="Proteomes" id="UP000308349"/>
    </source>
</evidence>
<dbReference type="EMBL" id="VBUU01000009">
    <property type="protein sequence ID" value="TLG12170.1"/>
    <property type="molecule type" value="Genomic_DNA"/>
</dbReference>
<proteinExistence type="predicted"/>
<dbReference type="Proteomes" id="UP000308349">
    <property type="component" value="Unassembled WGS sequence"/>
</dbReference>
<sequence>MSTEEQEFDTAATTPAPAGHDAGPTTEVEIATSTADESKVAPMEGGYSTAWADGRTPARQCSARRTNGTPCRKAAIAGGTVCATHGGRAPQVKRAARVRLEMAADRMAKELLGIATDADTPTAVKLAAIRDALDRAGVSAKTSVELEVTAKPYEDILTSALEGGSRAESRARRGVPDDDPQREQWARYLEAEVVDAEFEDDAETWHRAAPAPAVNEPGPYAPPTTGLMPLEDALAILGDERRSATDLGSRVSRAKRTP</sequence>
<feature type="compositionally biased region" description="Basic and acidic residues" evidence="1">
    <location>
        <begin position="165"/>
        <end position="180"/>
    </location>
</feature>
<dbReference type="OrthoDB" id="5193470at2"/>
<reference evidence="2 3" key="1">
    <citation type="submission" date="2019-05" db="EMBL/GenBank/DDBJ databases">
        <title>Genomes sequences of two Nocardia cyriacigeorgica environmental isolates, type strains Nocardia asteroides ATCC 19247 and Nocardia cyriacigeorgica DSM 44484.</title>
        <authorList>
            <person name="Vautrin F."/>
            <person name="Bergeron E."/>
            <person name="Dubost A."/>
            <person name="Abrouk D."/>
            <person name="Rodriguez Nava V."/>
            <person name="Pujic P."/>
        </authorList>
    </citation>
    <scope>NUCLEOTIDE SEQUENCE [LARGE SCALE GENOMIC DNA]</scope>
    <source>
        <strain evidence="2 3">EML 1456</strain>
    </source>
</reference>
<protein>
    <submittedName>
        <fullName evidence="2">Uncharacterized protein</fullName>
    </submittedName>
</protein>
<name>A0A5R8PER0_9NOCA</name>
<comment type="caution">
    <text evidence="2">The sequence shown here is derived from an EMBL/GenBank/DDBJ whole genome shotgun (WGS) entry which is preliminary data.</text>
</comment>
<gene>
    <name evidence="2" type="ORF">FEK35_11730</name>
</gene>
<evidence type="ECO:0000313" key="2">
    <source>
        <dbReference type="EMBL" id="TLG12170.1"/>
    </source>
</evidence>
<feature type="region of interest" description="Disordered" evidence="1">
    <location>
        <begin position="239"/>
        <end position="258"/>
    </location>
</feature>
<dbReference type="RefSeq" id="WP_138456225.1">
    <property type="nucleotide sequence ID" value="NZ_VBUU01000009.1"/>
</dbReference>
<accession>A0A5R8PER0</accession>